<evidence type="ECO:0000313" key="3">
    <source>
        <dbReference type="EMBL" id="MBD2532010.1"/>
    </source>
</evidence>
<dbReference type="RefSeq" id="WP_190942664.1">
    <property type="nucleotide sequence ID" value="NZ_JACJSI010000046.1"/>
</dbReference>
<keyword evidence="2" id="KW-0238">DNA-binding</keyword>
<name>A0ABR8DSX3_9NOSO</name>
<protein>
    <recommendedName>
        <fullName evidence="5">Restriction endonuclease subunit S</fullName>
    </recommendedName>
</protein>
<comment type="caution">
    <text evidence="3">The sequence shown here is derived from an EMBL/GenBank/DDBJ whole genome shotgun (WGS) entry which is preliminary data.</text>
</comment>
<dbReference type="Gene3D" id="3.90.220.20">
    <property type="entry name" value="DNA methylase specificity domains"/>
    <property type="match status" value="1"/>
</dbReference>
<dbReference type="SUPFAM" id="SSF116734">
    <property type="entry name" value="DNA methylase specificity domain"/>
    <property type="match status" value="1"/>
</dbReference>
<dbReference type="EMBL" id="JACJSI010000046">
    <property type="protein sequence ID" value="MBD2532010.1"/>
    <property type="molecule type" value="Genomic_DNA"/>
</dbReference>
<dbReference type="Proteomes" id="UP000623440">
    <property type="component" value="Unassembled WGS sequence"/>
</dbReference>
<organism evidence="3 4">
    <name type="scientific">Nostoc flagelliforme FACHB-838</name>
    <dbReference type="NCBI Taxonomy" id="2692904"/>
    <lineage>
        <taxon>Bacteria</taxon>
        <taxon>Bacillati</taxon>
        <taxon>Cyanobacteriota</taxon>
        <taxon>Cyanophyceae</taxon>
        <taxon>Nostocales</taxon>
        <taxon>Nostocaceae</taxon>
        <taxon>Nostoc</taxon>
    </lineage>
</organism>
<keyword evidence="1" id="KW-0680">Restriction system</keyword>
<keyword evidence="4" id="KW-1185">Reference proteome</keyword>
<evidence type="ECO:0000313" key="4">
    <source>
        <dbReference type="Proteomes" id="UP000623440"/>
    </source>
</evidence>
<proteinExistence type="predicted"/>
<evidence type="ECO:0000256" key="2">
    <source>
        <dbReference type="ARBA" id="ARBA00023125"/>
    </source>
</evidence>
<reference evidence="3 4" key="1">
    <citation type="journal article" date="2020" name="ISME J.">
        <title>Comparative genomics reveals insights into cyanobacterial evolution and habitat adaptation.</title>
        <authorList>
            <person name="Chen M.Y."/>
            <person name="Teng W.K."/>
            <person name="Zhao L."/>
            <person name="Hu C.X."/>
            <person name="Zhou Y.K."/>
            <person name="Han B.P."/>
            <person name="Song L.R."/>
            <person name="Shu W.S."/>
        </authorList>
    </citation>
    <scope>NUCLEOTIDE SEQUENCE [LARGE SCALE GENOMIC DNA]</scope>
    <source>
        <strain evidence="3 4">FACHB-838</strain>
    </source>
</reference>
<evidence type="ECO:0000256" key="1">
    <source>
        <dbReference type="ARBA" id="ARBA00022747"/>
    </source>
</evidence>
<sequence>MDQMQVPPHWKIVKLGDMVRESIRDGVHQTPTYVNYGIPFIKGKEIFDNKVSFANCSYISLEEHLKISK</sequence>
<dbReference type="InterPro" id="IPR044946">
    <property type="entry name" value="Restrct_endonuc_typeI_TRD_sf"/>
</dbReference>
<accession>A0ABR8DSX3</accession>
<gene>
    <name evidence="3" type="ORF">H6G97_21430</name>
</gene>
<evidence type="ECO:0008006" key="5">
    <source>
        <dbReference type="Google" id="ProtNLM"/>
    </source>
</evidence>